<keyword evidence="1" id="KW-0812">Transmembrane</keyword>
<proteinExistence type="predicted"/>
<gene>
    <name evidence="3" type="ORF">K678_01186</name>
</gene>
<comment type="caution">
    <text evidence="3">The sequence shown here is derived from an EMBL/GenBank/DDBJ whole genome shotgun (WGS) entry which is preliminary data.</text>
</comment>
<keyword evidence="1" id="KW-1133">Transmembrane helix</keyword>
<dbReference type="PANTHER" id="PTHR37938">
    <property type="entry name" value="BLL0215 PROTEIN"/>
    <property type="match status" value="1"/>
</dbReference>
<dbReference type="Proteomes" id="UP000015350">
    <property type="component" value="Unassembled WGS sequence"/>
</dbReference>
<dbReference type="InterPro" id="IPR005182">
    <property type="entry name" value="YdbS-like_PH"/>
</dbReference>
<dbReference type="Pfam" id="PF03703">
    <property type="entry name" value="bPH_2"/>
    <property type="match status" value="1"/>
</dbReference>
<feature type="transmembrane region" description="Helical" evidence="1">
    <location>
        <begin position="20"/>
        <end position="44"/>
    </location>
</feature>
<sequence length="155" mass="17334">MSFIESNLLPNEEIVYKTNLHWFIFVPAAIVFTVGIALIVAGYLQNLSNQILIWSGLAALAYGIVSFFIRWIDLKTSEFGVTNKRVLIKIGFIRRHSLEIILNKIEGIGVNQGILGRILGFGTITVSGTGGSKEHFAQIDDPLEFRRQVQTRIES</sequence>
<accession>S9SH31</accession>
<evidence type="ECO:0000313" key="3">
    <source>
        <dbReference type="EMBL" id="EPY03433.1"/>
    </source>
</evidence>
<evidence type="ECO:0000256" key="1">
    <source>
        <dbReference type="SAM" id="Phobius"/>
    </source>
</evidence>
<dbReference type="AlphaFoldDB" id="S9SH31"/>
<evidence type="ECO:0000313" key="4">
    <source>
        <dbReference type="Proteomes" id="UP000015350"/>
    </source>
</evidence>
<name>S9SH31_MAGFU</name>
<keyword evidence="1" id="KW-0472">Membrane</keyword>
<evidence type="ECO:0000259" key="2">
    <source>
        <dbReference type="Pfam" id="PF03703"/>
    </source>
</evidence>
<organism evidence="3 4">
    <name type="scientific">Magnetospirillum fulvum MGU-K5</name>
    <dbReference type="NCBI Taxonomy" id="1316936"/>
    <lineage>
        <taxon>Bacteria</taxon>
        <taxon>Pseudomonadati</taxon>
        <taxon>Pseudomonadota</taxon>
        <taxon>Alphaproteobacteria</taxon>
        <taxon>Rhodospirillales</taxon>
        <taxon>Rhodospirillaceae</taxon>
        <taxon>Magnetospirillum</taxon>
    </lineage>
</organism>
<dbReference type="eggNOG" id="COG3428">
    <property type="taxonomic scope" value="Bacteria"/>
</dbReference>
<dbReference type="OrthoDB" id="7364486at2"/>
<dbReference type="RefSeq" id="WP_021130625.1">
    <property type="nucleotide sequence ID" value="NZ_AQPH01000002.1"/>
</dbReference>
<protein>
    <recommendedName>
        <fullName evidence="2">YdbS-like PH domain-containing protein</fullName>
    </recommendedName>
</protein>
<dbReference type="STRING" id="1316936.K678_01186"/>
<reference evidence="3 4" key="1">
    <citation type="submission" date="2013-04" db="EMBL/GenBank/DDBJ databases">
        <authorList>
            <person name="Kuznetsov B."/>
            <person name="Ivanovsky R."/>
        </authorList>
    </citation>
    <scope>NUCLEOTIDE SEQUENCE [LARGE SCALE GENOMIC DNA]</scope>
    <source>
        <strain evidence="3 4">MGU-K5</strain>
    </source>
</reference>
<dbReference type="PANTHER" id="PTHR37938:SF1">
    <property type="entry name" value="BLL0215 PROTEIN"/>
    <property type="match status" value="1"/>
</dbReference>
<feature type="transmembrane region" description="Helical" evidence="1">
    <location>
        <begin position="51"/>
        <end position="72"/>
    </location>
</feature>
<dbReference type="EMBL" id="AQPH01000002">
    <property type="protein sequence ID" value="EPY03433.1"/>
    <property type="molecule type" value="Genomic_DNA"/>
</dbReference>
<feature type="domain" description="YdbS-like PH" evidence="2">
    <location>
        <begin position="76"/>
        <end position="148"/>
    </location>
</feature>